<dbReference type="OrthoDB" id="4470080at2"/>
<protein>
    <recommendedName>
        <fullName evidence="3">Toxin-antitoxin system</fullName>
    </recommendedName>
</protein>
<accession>A0A1A6BGI0</accession>
<evidence type="ECO:0008006" key="3">
    <source>
        <dbReference type="Google" id="ProtNLM"/>
    </source>
</evidence>
<dbReference type="AlphaFoldDB" id="A0A1A6BGI0"/>
<name>A0A1A6BGI0_MYCGO</name>
<gene>
    <name evidence="1" type="ORF">A9W98_20725</name>
</gene>
<comment type="caution">
    <text evidence="1">The sequence shown here is derived from an EMBL/GenBank/DDBJ whole genome shotgun (WGS) entry which is preliminary data.</text>
</comment>
<reference evidence="1 2" key="1">
    <citation type="submission" date="2016-06" db="EMBL/GenBank/DDBJ databases">
        <authorList>
            <person name="Kjaerup R.B."/>
            <person name="Dalgaard T.S."/>
            <person name="Juul-Madsen H.R."/>
        </authorList>
    </citation>
    <scope>NUCLEOTIDE SEQUENCE [LARGE SCALE GENOMIC DNA]</scope>
    <source>
        <strain evidence="1 2">1245752.6</strain>
    </source>
</reference>
<dbReference type="Proteomes" id="UP000093757">
    <property type="component" value="Unassembled WGS sequence"/>
</dbReference>
<organism evidence="1 2">
    <name type="scientific">Mycobacterium gordonae</name>
    <dbReference type="NCBI Taxonomy" id="1778"/>
    <lineage>
        <taxon>Bacteria</taxon>
        <taxon>Bacillati</taxon>
        <taxon>Actinomycetota</taxon>
        <taxon>Actinomycetes</taxon>
        <taxon>Mycobacteriales</taxon>
        <taxon>Mycobacteriaceae</taxon>
        <taxon>Mycobacterium</taxon>
    </lineage>
</organism>
<evidence type="ECO:0000313" key="1">
    <source>
        <dbReference type="EMBL" id="OBS01339.1"/>
    </source>
</evidence>
<dbReference type="EMBL" id="MAEM01000299">
    <property type="protein sequence ID" value="OBS01339.1"/>
    <property type="molecule type" value="Genomic_DNA"/>
</dbReference>
<proteinExistence type="predicted"/>
<sequence>MARPSKGDRAAHMVKTHPAVTQRLVEKAAAAGSSSVTQYVADVLALYAEMPQHVRELTNQSALTVPRTLPPLRGDVYGRIMVRPHREVSERLTAQAPGYKVPPYIADILSVHVGLPEHARTRDDAEEVLPLAM</sequence>
<evidence type="ECO:0000313" key="2">
    <source>
        <dbReference type="Proteomes" id="UP000093757"/>
    </source>
</evidence>